<dbReference type="Pfam" id="PF11239">
    <property type="entry name" value="DUF3040"/>
    <property type="match status" value="1"/>
</dbReference>
<dbReference type="RefSeq" id="WP_305995233.1">
    <property type="nucleotide sequence ID" value="NZ_JAVALS010000001.1"/>
</dbReference>
<feature type="compositionally biased region" description="Basic and acidic residues" evidence="1">
    <location>
        <begin position="110"/>
        <end position="122"/>
    </location>
</feature>
<keyword evidence="4" id="KW-1185">Reference proteome</keyword>
<reference evidence="3 4" key="1">
    <citation type="submission" date="2023-08" db="EMBL/GenBank/DDBJ databases">
        <title>Arthrobacter horti sp. nov., isolated from forest soil.</title>
        <authorList>
            <person name="Park M."/>
        </authorList>
    </citation>
    <scope>NUCLEOTIDE SEQUENCE [LARGE SCALE GENOMIC DNA]</scope>
    <source>
        <strain evidence="3 4">YJM1</strain>
    </source>
</reference>
<organism evidence="3 4">
    <name type="scientific">Arthrobacter horti</name>
    <dbReference type="NCBI Taxonomy" id="3068273"/>
    <lineage>
        <taxon>Bacteria</taxon>
        <taxon>Bacillati</taxon>
        <taxon>Actinomycetota</taxon>
        <taxon>Actinomycetes</taxon>
        <taxon>Micrococcales</taxon>
        <taxon>Micrococcaceae</taxon>
        <taxon>Arthrobacter</taxon>
    </lineage>
</organism>
<dbReference type="Proteomes" id="UP001232725">
    <property type="component" value="Unassembled WGS sequence"/>
</dbReference>
<keyword evidence="2" id="KW-1133">Transmembrane helix</keyword>
<name>A0ABT9IKU8_9MICC</name>
<evidence type="ECO:0000313" key="3">
    <source>
        <dbReference type="EMBL" id="MDP5226212.1"/>
    </source>
</evidence>
<accession>A0ABT9IKU8</accession>
<evidence type="ECO:0000256" key="2">
    <source>
        <dbReference type="SAM" id="Phobius"/>
    </source>
</evidence>
<evidence type="ECO:0000313" key="4">
    <source>
        <dbReference type="Proteomes" id="UP001232725"/>
    </source>
</evidence>
<dbReference type="EMBL" id="JAVALS010000001">
    <property type="protein sequence ID" value="MDP5226212.1"/>
    <property type="molecule type" value="Genomic_DNA"/>
</dbReference>
<comment type="caution">
    <text evidence="3">The sequence shown here is derived from an EMBL/GenBank/DDBJ whole genome shotgun (WGS) entry which is preliminary data.</text>
</comment>
<sequence length="122" mass="13537">MPLSEHEQRLLEQLERQLHEDDPKFASQMEQGGARRWSTKRVLIGVFAVVAGILVLLLGVTLNNIPLGVLGFLAMGAGVYFATGKAKGPAPKGSGKERSSRSKSGFMEDLEQRWEQRRRDDS</sequence>
<gene>
    <name evidence="3" type="ORF">Q9R02_03475</name>
</gene>
<protein>
    <submittedName>
        <fullName evidence="3">DUF3040 domain-containing protein</fullName>
    </submittedName>
</protein>
<proteinExistence type="predicted"/>
<feature type="region of interest" description="Disordered" evidence="1">
    <location>
        <begin position="84"/>
        <end position="122"/>
    </location>
</feature>
<feature type="transmembrane region" description="Helical" evidence="2">
    <location>
        <begin position="42"/>
        <end position="59"/>
    </location>
</feature>
<evidence type="ECO:0000256" key="1">
    <source>
        <dbReference type="SAM" id="MobiDB-lite"/>
    </source>
</evidence>
<keyword evidence="2" id="KW-0472">Membrane</keyword>
<dbReference type="InterPro" id="IPR021401">
    <property type="entry name" value="DUF3040"/>
</dbReference>
<feature type="compositionally biased region" description="Low complexity" evidence="1">
    <location>
        <begin position="84"/>
        <end position="93"/>
    </location>
</feature>
<keyword evidence="2" id="KW-0812">Transmembrane</keyword>
<feature type="transmembrane region" description="Helical" evidence="2">
    <location>
        <begin position="65"/>
        <end position="83"/>
    </location>
</feature>